<evidence type="ECO:0000256" key="5">
    <source>
        <dbReference type="ARBA" id="ARBA00022989"/>
    </source>
</evidence>
<evidence type="ECO:0000256" key="3">
    <source>
        <dbReference type="ARBA" id="ARBA00022475"/>
    </source>
</evidence>
<keyword evidence="5 8" id="KW-1133">Transmembrane helix</keyword>
<feature type="transmembrane region" description="Helical" evidence="8">
    <location>
        <begin position="159"/>
        <end position="177"/>
    </location>
</feature>
<feature type="transmembrane region" description="Helical" evidence="8">
    <location>
        <begin position="44"/>
        <end position="61"/>
    </location>
</feature>
<feature type="compositionally biased region" description="Low complexity" evidence="7">
    <location>
        <begin position="796"/>
        <end position="807"/>
    </location>
</feature>
<dbReference type="InterPro" id="IPR002293">
    <property type="entry name" value="AA/rel_permease1"/>
</dbReference>
<accession>A0A9D3AD76</accession>
<feature type="compositionally biased region" description="Low complexity" evidence="7">
    <location>
        <begin position="641"/>
        <end position="655"/>
    </location>
</feature>
<protein>
    <submittedName>
        <fullName evidence="9">Amino acid permease</fullName>
    </submittedName>
</protein>
<feature type="compositionally biased region" description="Basic and acidic residues" evidence="7">
    <location>
        <begin position="808"/>
        <end position="820"/>
    </location>
</feature>
<feature type="compositionally biased region" description="Basic and acidic residues" evidence="7">
    <location>
        <begin position="630"/>
        <end position="640"/>
    </location>
</feature>
<feature type="transmembrane region" description="Helical" evidence="8">
    <location>
        <begin position="376"/>
        <end position="398"/>
    </location>
</feature>
<evidence type="ECO:0000256" key="4">
    <source>
        <dbReference type="ARBA" id="ARBA00022692"/>
    </source>
</evidence>
<feature type="compositionally biased region" description="Basic and acidic residues" evidence="7">
    <location>
        <begin position="740"/>
        <end position="763"/>
    </location>
</feature>
<dbReference type="Pfam" id="PF13520">
    <property type="entry name" value="AA_permease_2"/>
    <property type="match status" value="1"/>
</dbReference>
<feature type="transmembrane region" description="Helical" evidence="8">
    <location>
        <begin position="404"/>
        <end position="431"/>
    </location>
</feature>
<evidence type="ECO:0000256" key="8">
    <source>
        <dbReference type="SAM" id="Phobius"/>
    </source>
</evidence>
<dbReference type="GO" id="GO:0022857">
    <property type="term" value="F:transmembrane transporter activity"/>
    <property type="evidence" value="ECO:0007669"/>
    <property type="project" value="InterPro"/>
</dbReference>
<feature type="transmembrane region" description="Helical" evidence="8">
    <location>
        <begin position="189"/>
        <end position="211"/>
    </location>
</feature>
<keyword evidence="2" id="KW-0813">Transport</keyword>
<name>A0A9D3AD76_9ACTN</name>
<dbReference type="Proteomes" id="UP000789325">
    <property type="component" value="Unassembled WGS sequence"/>
</dbReference>
<keyword evidence="4 8" id="KW-0812">Transmembrane</keyword>
<dbReference type="PANTHER" id="PTHR42770:SF15">
    <property type="entry name" value="GLUTAMATE_GAMMA-AMINOBUTYRATE ANTIPORTER-RELATED"/>
    <property type="match status" value="1"/>
</dbReference>
<feature type="transmembrane region" description="Helical" evidence="8">
    <location>
        <begin position="267"/>
        <end position="291"/>
    </location>
</feature>
<feature type="transmembrane region" description="Helical" evidence="8">
    <location>
        <begin position="452"/>
        <end position="471"/>
    </location>
</feature>
<reference evidence="9" key="2">
    <citation type="submission" date="2021-09" db="EMBL/GenBank/DDBJ databases">
        <authorList>
            <person name="Gilroy R."/>
        </authorList>
    </citation>
    <scope>NUCLEOTIDE SEQUENCE</scope>
    <source>
        <strain evidence="9">USAMLcec12-2067</strain>
    </source>
</reference>
<evidence type="ECO:0000313" key="10">
    <source>
        <dbReference type="Proteomes" id="UP000789325"/>
    </source>
</evidence>
<feature type="transmembrane region" description="Helical" evidence="8">
    <location>
        <begin position="118"/>
        <end position="147"/>
    </location>
</feature>
<dbReference type="EMBL" id="DYZL01000087">
    <property type="protein sequence ID" value="HJH43021.1"/>
    <property type="molecule type" value="Genomic_DNA"/>
</dbReference>
<keyword evidence="3" id="KW-1003">Cell membrane</keyword>
<dbReference type="AlphaFoldDB" id="A0A9D3AD76"/>
<evidence type="ECO:0000256" key="1">
    <source>
        <dbReference type="ARBA" id="ARBA00004651"/>
    </source>
</evidence>
<feature type="transmembrane region" description="Helical" evidence="8">
    <location>
        <begin position="319"/>
        <end position="344"/>
    </location>
</feature>
<proteinExistence type="predicted"/>
<dbReference type="InterPro" id="IPR050367">
    <property type="entry name" value="APC_superfamily"/>
</dbReference>
<comment type="caution">
    <text evidence="9">The sequence shown here is derived from an EMBL/GenBank/DDBJ whole genome shotgun (WGS) entry which is preliminary data.</text>
</comment>
<evidence type="ECO:0000256" key="6">
    <source>
        <dbReference type="ARBA" id="ARBA00023136"/>
    </source>
</evidence>
<organism evidence="9 10">
    <name type="scientific">Rubneribacter badeniensis</name>
    <dbReference type="NCBI Taxonomy" id="2070688"/>
    <lineage>
        <taxon>Bacteria</taxon>
        <taxon>Bacillati</taxon>
        <taxon>Actinomycetota</taxon>
        <taxon>Coriobacteriia</taxon>
        <taxon>Eggerthellales</taxon>
        <taxon>Eggerthellaceae</taxon>
        <taxon>Rubneribacter</taxon>
    </lineage>
</organism>
<evidence type="ECO:0000313" key="9">
    <source>
        <dbReference type="EMBL" id="HJH43021.1"/>
    </source>
</evidence>
<reference evidence="9" key="1">
    <citation type="journal article" date="2021" name="PeerJ">
        <title>Extensive microbial diversity within the chicken gut microbiome revealed by metagenomics and culture.</title>
        <authorList>
            <person name="Gilroy R."/>
            <person name="Ravi A."/>
            <person name="Getino M."/>
            <person name="Pursley I."/>
            <person name="Horton D.L."/>
            <person name="Alikhan N.F."/>
            <person name="Baker D."/>
            <person name="Gharbi K."/>
            <person name="Hall N."/>
            <person name="Watson M."/>
            <person name="Adriaenssens E.M."/>
            <person name="Foster-Nyarko E."/>
            <person name="Jarju S."/>
            <person name="Secka A."/>
            <person name="Antonio M."/>
            <person name="Oren A."/>
            <person name="Chaudhuri R.R."/>
            <person name="La Ragione R."/>
            <person name="Hildebrand F."/>
            <person name="Pallen M.J."/>
        </authorList>
    </citation>
    <scope>NUCLEOTIDE SEQUENCE</scope>
    <source>
        <strain evidence="9">USAMLcec12-2067</strain>
    </source>
</reference>
<feature type="region of interest" description="Disordered" evidence="7">
    <location>
        <begin position="677"/>
        <end position="820"/>
    </location>
</feature>
<dbReference type="Gene3D" id="1.20.1740.10">
    <property type="entry name" value="Amino acid/polyamine transporter I"/>
    <property type="match status" value="1"/>
</dbReference>
<gene>
    <name evidence="9" type="ORF">K8V16_04410</name>
</gene>
<feature type="compositionally biased region" description="Low complexity" evidence="7">
    <location>
        <begin position="714"/>
        <end position="728"/>
    </location>
</feature>
<dbReference type="GO" id="GO:0005886">
    <property type="term" value="C:plasma membrane"/>
    <property type="evidence" value="ECO:0007669"/>
    <property type="project" value="UniProtKB-SubCell"/>
</dbReference>
<feature type="transmembrane region" description="Helical" evidence="8">
    <location>
        <begin position="235"/>
        <end position="255"/>
    </location>
</feature>
<feature type="compositionally biased region" description="Basic and acidic residues" evidence="7">
    <location>
        <begin position="697"/>
        <end position="713"/>
    </location>
</feature>
<feature type="compositionally biased region" description="Basic and acidic residues" evidence="7">
    <location>
        <begin position="783"/>
        <end position="795"/>
    </location>
</feature>
<sequence>MSELRQQAAPASPASTSAAVPASASAVDSGPVGKMGRPSFKRTLTFFGFFAITASMVMTVYEYPSFASSGFHLVFFLIIGGILWFLPVALCAAEMATVKGWESGGIFAWVGNTLGRRWGFAALFFQWFQITVGFVTMAFFILAAFAYVVGWDALYKDPLVMFFGVAAIVWLLTLTQLGGTKYTARISKVGFVGGIIVPVLVLLAGLLIYFATGGMSQIAISPAAFVPDFSKADTLVIFASFILAYMGVEASASHVNELKNPNRNYPLAMIILAVLTIALDALGGLAVATTLPASVLDGNLSFGVIEAFRAIYVEHIGPAFSWIVFAVAVLLALGVLAEISAWIVGPSRALLDTAHDGILPPSFKKVNKHGVSVRTVVVQAAIVTMWDAVLCGSIALSGGSSSSVGYLTAIGLTVVIYLVGYVLFFLGYFVLVLRKKSLPRSFQLPGGTPFKVVVAGVGLIMTLATLVISFFPSSNLTAQANQVYQITLFVAFAVSVALPFVIYSQRHRWAPKRGLEAMRAAAEARVVDAASGAAMRGGAGAGAAGVRTNAAASDTVGVRANAAAPSAADVRAGSAVPGAAGVRAGSTVPGSPAGVRESAAVPGTTAGVRAGSAVPSAGQGSGKINKRTRAKENLSSDLRKSAPGAGAPRASGASGMTADTGVGGSVARTISAAVVSVTSRPASPFSVDARETSATVEEVRGPSRDGRDKDADAQNRSAEAAASAGGESQEAHVVQTGRHAQIERDAGAADDAHEAREARDAHVSHASQAGRHAQVGRDAGVAGRRDGGRAEHDADAAAYGSCDAGAANRRDGGRDDRPTP</sequence>
<evidence type="ECO:0000256" key="2">
    <source>
        <dbReference type="ARBA" id="ARBA00022448"/>
    </source>
</evidence>
<feature type="region of interest" description="Disordered" evidence="7">
    <location>
        <begin position="606"/>
        <end position="658"/>
    </location>
</feature>
<feature type="transmembrane region" description="Helical" evidence="8">
    <location>
        <begin position="73"/>
        <end position="97"/>
    </location>
</feature>
<comment type="subcellular location">
    <subcellularLocation>
        <location evidence="1">Cell membrane</location>
        <topology evidence="1">Multi-pass membrane protein</topology>
    </subcellularLocation>
</comment>
<evidence type="ECO:0000256" key="7">
    <source>
        <dbReference type="SAM" id="MobiDB-lite"/>
    </source>
</evidence>
<feature type="transmembrane region" description="Helical" evidence="8">
    <location>
        <begin position="483"/>
        <end position="503"/>
    </location>
</feature>
<keyword evidence="6 8" id="KW-0472">Membrane</keyword>
<dbReference type="PANTHER" id="PTHR42770">
    <property type="entry name" value="AMINO ACID TRANSPORTER-RELATED"/>
    <property type="match status" value="1"/>
</dbReference>